<dbReference type="Proteomes" id="UP000886865">
    <property type="component" value="Unassembled WGS sequence"/>
</dbReference>
<reference evidence="8" key="1">
    <citation type="submission" date="2020-10" db="EMBL/GenBank/DDBJ databases">
        <authorList>
            <person name="Gilroy R."/>
        </authorList>
    </citation>
    <scope>NUCLEOTIDE SEQUENCE</scope>
    <source>
        <strain evidence="8">CHK152-2871</strain>
    </source>
</reference>
<feature type="active site" description="Proton acceptor; specific for D-alanine" evidence="4">
    <location>
        <position position="51"/>
    </location>
</feature>
<comment type="similarity">
    <text evidence="4">Belongs to the alanine racemase family.</text>
</comment>
<dbReference type="Gene3D" id="3.20.20.10">
    <property type="entry name" value="Alanine racemase"/>
    <property type="match status" value="1"/>
</dbReference>
<comment type="function">
    <text evidence="4">Catalyzes the interconversion of L-alanine and D-alanine. May also act on other amino acids.</text>
</comment>
<protein>
    <recommendedName>
        <fullName evidence="4">Alanine racemase</fullName>
        <ecNumber evidence="4">5.1.1.1</ecNumber>
    </recommendedName>
</protein>
<evidence type="ECO:0000256" key="1">
    <source>
        <dbReference type="ARBA" id="ARBA00001933"/>
    </source>
</evidence>
<dbReference type="InterPro" id="IPR029066">
    <property type="entry name" value="PLP-binding_barrel"/>
</dbReference>
<dbReference type="GO" id="GO:0030632">
    <property type="term" value="P:D-alanine biosynthetic process"/>
    <property type="evidence" value="ECO:0007669"/>
    <property type="project" value="UniProtKB-UniRule"/>
</dbReference>
<evidence type="ECO:0000256" key="3">
    <source>
        <dbReference type="ARBA" id="ARBA00023235"/>
    </source>
</evidence>
<dbReference type="InterPro" id="IPR001608">
    <property type="entry name" value="Ala_racemase_N"/>
</dbReference>
<evidence type="ECO:0000256" key="6">
    <source>
        <dbReference type="PIRSR" id="PIRSR600821-52"/>
    </source>
</evidence>
<sequence length="386" mass="43118">MQNFRGSFVNKHRDAWVEVNLGNLEYNILQIKKAIFQDNKNNDVKLLAVIKADAYGHGSVMCAPTLLACGIDVFGVASIDEALELRQNKITAPILVLGSVPIWSYETAIKNDITVSIFSDEHLEAARLISERLGGEKLKAHIKIDTGMNRIGISPKYAIEFFNKAKEAKYLDLRGIFTHFADVENPEIINKQIENFKYVINSIDTTNLIVHCSNSAASLFYGDLKYNMLRLGIILYGLTPLGYKNPKNSMLPDLKQVIGLKGRITNIHTIEKGEGVSYGHIFKADKKTRVATIPIGYADGVSRSLSGKIKASLNGKIINQIGRITMDQMMFDIGDIEAQNGDIITLLGDDEAGNFFSVDTWARELDTINYELTCRLKVRLPRIYVR</sequence>
<dbReference type="PROSITE" id="PS00395">
    <property type="entry name" value="ALANINE_RACEMASE"/>
    <property type="match status" value="1"/>
</dbReference>
<feature type="binding site" evidence="4 6">
    <location>
        <position position="150"/>
    </location>
    <ligand>
        <name>substrate</name>
    </ligand>
</feature>
<evidence type="ECO:0000256" key="2">
    <source>
        <dbReference type="ARBA" id="ARBA00022898"/>
    </source>
</evidence>
<accession>A0A9D1FIU7</accession>
<dbReference type="InterPro" id="IPR020622">
    <property type="entry name" value="Ala_racemase_pyridoxalP-BS"/>
</dbReference>
<comment type="catalytic activity">
    <reaction evidence="4">
        <text>L-alanine = D-alanine</text>
        <dbReference type="Rhea" id="RHEA:20249"/>
        <dbReference type="ChEBI" id="CHEBI:57416"/>
        <dbReference type="ChEBI" id="CHEBI:57972"/>
        <dbReference type="EC" id="5.1.1.1"/>
    </reaction>
</comment>
<dbReference type="GO" id="GO:0008784">
    <property type="term" value="F:alanine racemase activity"/>
    <property type="evidence" value="ECO:0007669"/>
    <property type="project" value="UniProtKB-UniRule"/>
</dbReference>
<dbReference type="Pfam" id="PF00842">
    <property type="entry name" value="Ala_racemase_C"/>
    <property type="match status" value="1"/>
</dbReference>
<dbReference type="GO" id="GO:0009252">
    <property type="term" value="P:peptidoglycan biosynthetic process"/>
    <property type="evidence" value="ECO:0007669"/>
    <property type="project" value="TreeGrafter"/>
</dbReference>
<reference evidence="8" key="2">
    <citation type="journal article" date="2021" name="PeerJ">
        <title>Extensive microbial diversity within the chicken gut microbiome revealed by metagenomics and culture.</title>
        <authorList>
            <person name="Gilroy R."/>
            <person name="Ravi A."/>
            <person name="Getino M."/>
            <person name="Pursley I."/>
            <person name="Horton D.L."/>
            <person name="Alikhan N.F."/>
            <person name="Baker D."/>
            <person name="Gharbi K."/>
            <person name="Hall N."/>
            <person name="Watson M."/>
            <person name="Adriaenssens E.M."/>
            <person name="Foster-Nyarko E."/>
            <person name="Jarju S."/>
            <person name="Secka A."/>
            <person name="Antonio M."/>
            <person name="Oren A."/>
            <person name="Chaudhuri R.R."/>
            <person name="La Ragione R."/>
            <person name="Hildebrand F."/>
            <person name="Pallen M.J."/>
        </authorList>
    </citation>
    <scope>NUCLEOTIDE SEQUENCE</scope>
    <source>
        <strain evidence="8">CHK152-2871</strain>
    </source>
</reference>
<dbReference type="InterPro" id="IPR009006">
    <property type="entry name" value="Ala_racemase/Decarboxylase_C"/>
</dbReference>
<dbReference type="HAMAP" id="MF_01201">
    <property type="entry name" value="Ala_racemase"/>
    <property type="match status" value="1"/>
</dbReference>
<feature type="modified residue" description="N6-(pyridoxal phosphate)lysine" evidence="4 5">
    <location>
        <position position="51"/>
    </location>
</feature>
<dbReference type="SMART" id="SM01005">
    <property type="entry name" value="Ala_racemase_C"/>
    <property type="match status" value="1"/>
</dbReference>
<dbReference type="Gene3D" id="2.40.37.10">
    <property type="entry name" value="Lyase, Ornithine Decarboxylase, Chain A, domain 1"/>
    <property type="match status" value="1"/>
</dbReference>
<comment type="caution">
    <text evidence="8">The sequence shown here is derived from an EMBL/GenBank/DDBJ whole genome shotgun (WGS) entry which is preliminary data.</text>
</comment>
<evidence type="ECO:0000256" key="4">
    <source>
        <dbReference type="HAMAP-Rule" id="MF_01201"/>
    </source>
</evidence>
<name>A0A9D1FIU7_9BACT</name>
<comment type="cofactor">
    <cofactor evidence="1 4 5">
        <name>pyridoxal 5'-phosphate</name>
        <dbReference type="ChEBI" id="CHEBI:597326"/>
    </cofactor>
</comment>
<dbReference type="PRINTS" id="PR00992">
    <property type="entry name" value="ALARACEMASE"/>
</dbReference>
<feature type="binding site" evidence="4 6">
    <location>
        <position position="326"/>
    </location>
    <ligand>
        <name>substrate</name>
    </ligand>
</feature>
<comment type="pathway">
    <text evidence="4">Amino-acid biosynthesis; D-alanine biosynthesis; D-alanine from L-alanine: step 1/1.</text>
</comment>
<keyword evidence="3 4" id="KW-0413">Isomerase</keyword>
<organism evidence="8 9">
    <name type="scientific">Candidatus Galligastranaerophilus intestinavium</name>
    <dbReference type="NCBI Taxonomy" id="2840836"/>
    <lineage>
        <taxon>Bacteria</taxon>
        <taxon>Candidatus Galligastranaerophilus</taxon>
    </lineage>
</organism>
<dbReference type="GO" id="GO:0005829">
    <property type="term" value="C:cytosol"/>
    <property type="evidence" value="ECO:0007669"/>
    <property type="project" value="TreeGrafter"/>
</dbReference>
<feature type="active site" description="Proton acceptor; specific for L-alanine" evidence="4">
    <location>
        <position position="278"/>
    </location>
</feature>
<dbReference type="SUPFAM" id="SSF51419">
    <property type="entry name" value="PLP-binding barrel"/>
    <property type="match status" value="1"/>
</dbReference>
<dbReference type="FunFam" id="3.20.20.10:FF:000002">
    <property type="entry name" value="Alanine racemase"/>
    <property type="match status" value="1"/>
</dbReference>
<dbReference type="PANTHER" id="PTHR30511">
    <property type="entry name" value="ALANINE RACEMASE"/>
    <property type="match status" value="1"/>
</dbReference>
<dbReference type="GO" id="GO:0030170">
    <property type="term" value="F:pyridoxal phosphate binding"/>
    <property type="evidence" value="ECO:0007669"/>
    <property type="project" value="UniProtKB-UniRule"/>
</dbReference>
<gene>
    <name evidence="8" type="primary">alr</name>
    <name evidence="8" type="ORF">IAA86_06495</name>
</gene>
<feature type="domain" description="Alanine racemase C-terminal" evidence="7">
    <location>
        <begin position="257"/>
        <end position="385"/>
    </location>
</feature>
<keyword evidence="2 4" id="KW-0663">Pyridoxal phosphate</keyword>
<dbReference type="Pfam" id="PF01168">
    <property type="entry name" value="Ala_racemase_N"/>
    <property type="match status" value="1"/>
</dbReference>
<dbReference type="PANTHER" id="PTHR30511:SF0">
    <property type="entry name" value="ALANINE RACEMASE, CATABOLIC-RELATED"/>
    <property type="match status" value="1"/>
</dbReference>
<dbReference type="CDD" id="cd00430">
    <property type="entry name" value="PLPDE_III_AR"/>
    <property type="match status" value="1"/>
</dbReference>
<evidence type="ECO:0000313" key="9">
    <source>
        <dbReference type="Proteomes" id="UP000886865"/>
    </source>
</evidence>
<dbReference type="SUPFAM" id="SSF50621">
    <property type="entry name" value="Alanine racemase C-terminal domain-like"/>
    <property type="match status" value="1"/>
</dbReference>
<dbReference type="EC" id="5.1.1.1" evidence="4"/>
<dbReference type="NCBIfam" id="TIGR00492">
    <property type="entry name" value="alr"/>
    <property type="match status" value="1"/>
</dbReference>
<dbReference type="InterPro" id="IPR011079">
    <property type="entry name" value="Ala_racemase_C"/>
</dbReference>
<dbReference type="InterPro" id="IPR000821">
    <property type="entry name" value="Ala_racemase"/>
</dbReference>
<proteinExistence type="inferred from homology"/>
<evidence type="ECO:0000259" key="7">
    <source>
        <dbReference type="SMART" id="SM01005"/>
    </source>
</evidence>
<evidence type="ECO:0000256" key="5">
    <source>
        <dbReference type="PIRSR" id="PIRSR600821-50"/>
    </source>
</evidence>
<evidence type="ECO:0000313" key="8">
    <source>
        <dbReference type="EMBL" id="HIS74651.1"/>
    </source>
</evidence>
<dbReference type="EMBL" id="DVJQ01000053">
    <property type="protein sequence ID" value="HIS74651.1"/>
    <property type="molecule type" value="Genomic_DNA"/>
</dbReference>
<dbReference type="AlphaFoldDB" id="A0A9D1FIU7"/>